<reference evidence="9 10" key="1">
    <citation type="journal article" date="2010" name="BMC Genomics">
        <title>Metabolic flexibility revealed in the genome of the cyst-forming alpha-1 proteobacterium Rhodospirillum centenum.</title>
        <authorList>
            <person name="Lu Y.K."/>
            <person name="Marden J."/>
            <person name="Han M."/>
            <person name="Swingley W.D."/>
            <person name="Mastrian S.D."/>
            <person name="Chowdhury S.R."/>
            <person name="Hao J."/>
            <person name="Helmy T."/>
            <person name="Kim S."/>
            <person name="Kurdoglu A.A."/>
            <person name="Matthies H.J."/>
            <person name="Rollo D."/>
            <person name="Stothard P."/>
            <person name="Blankenship R.E."/>
            <person name="Bauer C.E."/>
            <person name="Touchman J.W."/>
        </authorList>
    </citation>
    <scope>NUCLEOTIDE SEQUENCE [LARGE SCALE GENOMIC DNA]</scope>
    <source>
        <strain evidence="10">ATCC 51521 / SW</strain>
    </source>
</reference>
<dbReference type="HOGENOM" id="CLU_005831_1_0_5"/>
<feature type="domain" description="MmeI-like target recognition" evidence="7">
    <location>
        <begin position="767"/>
        <end position="947"/>
    </location>
</feature>
<dbReference type="Proteomes" id="UP000001591">
    <property type="component" value="Chromosome"/>
</dbReference>
<feature type="domain" description="MmeI-like DNA-methyltransferase" evidence="8">
    <location>
        <begin position="420"/>
        <end position="708"/>
    </location>
</feature>
<feature type="domain" description="MmeI-like helicase spacer" evidence="6">
    <location>
        <begin position="256"/>
        <end position="327"/>
    </location>
</feature>
<evidence type="ECO:0000259" key="8">
    <source>
        <dbReference type="Pfam" id="PF20473"/>
    </source>
</evidence>
<dbReference type="Pfam" id="PF20465">
    <property type="entry name" value="MmeI_hel"/>
    <property type="match status" value="1"/>
</dbReference>
<evidence type="ECO:0000256" key="1">
    <source>
        <dbReference type="ARBA" id="ARBA00011900"/>
    </source>
</evidence>
<keyword evidence="10" id="KW-1185">Reference proteome</keyword>
<evidence type="ECO:0000256" key="3">
    <source>
        <dbReference type="ARBA" id="ARBA00022679"/>
    </source>
</evidence>
<organism evidence="9 10">
    <name type="scientific">Rhodospirillum centenum (strain ATCC 51521 / SW)</name>
    <dbReference type="NCBI Taxonomy" id="414684"/>
    <lineage>
        <taxon>Bacteria</taxon>
        <taxon>Pseudomonadati</taxon>
        <taxon>Pseudomonadota</taxon>
        <taxon>Alphaproteobacteria</taxon>
        <taxon>Rhodospirillales</taxon>
        <taxon>Rhodospirillaceae</taxon>
        <taxon>Rhodospirillum</taxon>
    </lineage>
</organism>
<evidence type="ECO:0000256" key="2">
    <source>
        <dbReference type="ARBA" id="ARBA00022603"/>
    </source>
</evidence>
<gene>
    <name evidence="9" type="ordered locus">RC1_3165</name>
</gene>
<dbReference type="Pfam" id="PF20466">
    <property type="entry name" value="MmeI_TRD"/>
    <property type="match status" value="1"/>
</dbReference>
<dbReference type="PANTHER" id="PTHR33841:SF1">
    <property type="entry name" value="DNA METHYLTRANSFERASE A"/>
    <property type="match status" value="1"/>
</dbReference>
<dbReference type="Pfam" id="PF20473">
    <property type="entry name" value="MmeI_Mtase"/>
    <property type="match status" value="1"/>
</dbReference>
<dbReference type="PANTHER" id="PTHR33841">
    <property type="entry name" value="DNA METHYLTRANSFERASE YEEA-RELATED"/>
    <property type="match status" value="1"/>
</dbReference>
<dbReference type="EMBL" id="CP000613">
    <property type="protein sequence ID" value="ACJ00529.1"/>
    <property type="molecule type" value="Genomic_DNA"/>
</dbReference>
<name>B6IW55_RHOCS</name>
<dbReference type="KEGG" id="rce:RC1_3165"/>
<evidence type="ECO:0000313" key="10">
    <source>
        <dbReference type="Proteomes" id="UP000001591"/>
    </source>
</evidence>
<dbReference type="STRING" id="414684.RC1_3165"/>
<dbReference type="BRENDA" id="2.1.1.72">
    <property type="organism ID" value="10443"/>
</dbReference>
<dbReference type="InterPro" id="IPR046820">
    <property type="entry name" value="MmeI_TRD"/>
</dbReference>
<dbReference type="InterPro" id="IPR002052">
    <property type="entry name" value="DNA_methylase_N6_adenine_CS"/>
</dbReference>
<dbReference type="eggNOG" id="COG1002">
    <property type="taxonomic scope" value="Bacteria"/>
</dbReference>
<dbReference type="PRINTS" id="PR00507">
    <property type="entry name" value="N12N6MTFRASE"/>
</dbReference>
<evidence type="ECO:0000259" key="7">
    <source>
        <dbReference type="Pfam" id="PF20466"/>
    </source>
</evidence>
<evidence type="ECO:0000313" key="9">
    <source>
        <dbReference type="EMBL" id="ACJ00529.1"/>
    </source>
</evidence>
<dbReference type="GO" id="GO:0032259">
    <property type="term" value="P:methylation"/>
    <property type="evidence" value="ECO:0007669"/>
    <property type="project" value="UniProtKB-KW"/>
</dbReference>
<dbReference type="GO" id="GO:0009007">
    <property type="term" value="F:site-specific DNA-methyltransferase (adenine-specific) activity"/>
    <property type="evidence" value="ECO:0007669"/>
    <property type="project" value="UniProtKB-EC"/>
</dbReference>
<dbReference type="EC" id="2.1.1.72" evidence="1"/>
<dbReference type="InterPro" id="IPR046819">
    <property type="entry name" value="MmeI_hel"/>
</dbReference>
<dbReference type="Gene3D" id="3.40.50.150">
    <property type="entry name" value="Vaccinia Virus protein VP39"/>
    <property type="match status" value="1"/>
</dbReference>
<dbReference type="InterPro" id="IPR046817">
    <property type="entry name" value="MmeI_N"/>
</dbReference>
<dbReference type="InterPro" id="IPR050953">
    <property type="entry name" value="N4_N6_ade-DNA_methylase"/>
</dbReference>
<evidence type="ECO:0000259" key="6">
    <source>
        <dbReference type="Pfam" id="PF20465"/>
    </source>
</evidence>
<dbReference type="Pfam" id="PF20464">
    <property type="entry name" value="MmeI_N"/>
    <property type="match status" value="1"/>
</dbReference>
<comment type="catalytic activity">
    <reaction evidence="4">
        <text>a 2'-deoxyadenosine in DNA + S-adenosyl-L-methionine = an N(6)-methyl-2'-deoxyadenosine in DNA + S-adenosyl-L-homocysteine + H(+)</text>
        <dbReference type="Rhea" id="RHEA:15197"/>
        <dbReference type="Rhea" id="RHEA-COMP:12418"/>
        <dbReference type="Rhea" id="RHEA-COMP:12419"/>
        <dbReference type="ChEBI" id="CHEBI:15378"/>
        <dbReference type="ChEBI" id="CHEBI:57856"/>
        <dbReference type="ChEBI" id="CHEBI:59789"/>
        <dbReference type="ChEBI" id="CHEBI:90615"/>
        <dbReference type="ChEBI" id="CHEBI:90616"/>
        <dbReference type="EC" id="2.1.1.72"/>
    </reaction>
</comment>
<dbReference type="REBASE" id="20241">
    <property type="entry name" value="RceI"/>
</dbReference>
<keyword evidence="3" id="KW-0808">Transferase</keyword>
<protein>
    <recommendedName>
        <fullName evidence="1">site-specific DNA-methyltransferase (adenine-specific)</fullName>
        <ecNumber evidence="1">2.1.1.72</ecNumber>
    </recommendedName>
</protein>
<accession>B6IW55</accession>
<dbReference type="InterPro" id="IPR046816">
    <property type="entry name" value="MmeI_Mtase"/>
</dbReference>
<proteinExistence type="predicted"/>
<dbReference type="SUPFAM" id="SSF53335">
    <property type="entry name" value="S-adenosyl-L-methionine-dependent methyltransferases"/>
    <property type="match status" value="1"/>
</dbReference>
<dbReference type="GO" id="GO:0003676">
    <property type="term" value="F:nucleic acid binding"/>
    <property type="evidence" value="ECO:0007669"/>
    <property type="project" value="InterPro"/>
</dbReference>
<keyword evidence="2 9" id="KW-0489">Methyltransferase</keyword>
<dbReference type="AlphaFoldDB" id="B6IW55"/>
<dbReference type="PROSITE" id="PS00092">
    <property type="entry name" value="N6_MTASE"/>
    <property type="match status" value="1"/>
</dbReference>
<evidence type="ECO:0000256" key="4">
    <source>
        <dbReference type="ARBA" id="ARBA00047942"/>
    </source>
</evidence>
<dbReference type="InterPro" id="IPR029063">
    <property type="entry name" value="SAM-dependent_MTases_sf"/>
</dbReference>
<feature type="domain" description="MmeI-like N-terminal" evidence="5">
    <location>
        <begin position="25"/>
        <end position="249"/>
    </location>
</feature>
<sequence length="1165" mass="131243">MPQTMSMPPVLTAVTDPVERFPVERFIERWSPSGGAELANYGLFISELCDLIGVPRPDPRTGDDARDSYVLEKPVTIRHTDDSTSSGRIDCYRKDCFVLEAKQGVDAESQTALPLLGVAGAPAAPSGTRRRGHGVRGSKGWDDAMIRARGQAEKYAKALPEWPPFLIVLDVGHEIQLFAGFSRTGKDYTHFPDASSFRIRMTDLRRQETRDLLKAVWLDPLSLDPSKRTAKVTREIAERLAVLAKSLEQAGHSAANVATFLMRCLFTMFAEDVELLPKDSFRDLLRNLRGHPQDFVPTMRVLWKSMNDGDFCGVLTQKVLRFNGGLFKHADALPLTPEQLELLIQAAEANWRDVEPAIFGTLLERALDKTERHKLGAHYTPRAYVERLVLPTVIEPLREEWEAVKVAAAEQERDAAVALVMEFHRKLCDTRVLDPACGTGNFLYVTMELMKKLEGEVLDFLSITLDVRQDALDLAGHTVDPHQFLGIEVNPRAAAIAELVLWIGYLQWHFKTRGKVMPAEPVLKDFKNIENRDAILAWDRTEIVRDESGRPVTRWDGVTMKKHPVTGEDVPDETARVELVRYVKPRPAKWPKADYIVGNPPFIGTKLMRAALGDGYVNQLRETIDHIPDSADYVMYWWDHAAKLLWNGKIFRFGFVTTNSITQTFNRRVLTNRLKTGAQIYIIFAIPDHPWSDADGSAAVRISMTVVAKGNSAGRLLLPIREEHLGSETPNIEFNEKHGAISADLRIGANIGNATELISNERICGFGMALHGQGFLLSRAKSDELKKFGSQVIRPFLGGKDLLSAARERYVIDFSGLTEEEAQIANPAAFQHVMLYVKPERDHNRRDSIKKLWWRFAWERPTLREALKGLDRYIATTETSKHRVFQFIEAIYLTDHMGIVISSQDALILGALSSWPHRLWAIKAGGTLEDRPRYNKTRCFDPFPFPDPAEELKARIRVLGERLDSFRKERQAAHPDLTLTQMYNVLERLRELDRDPAAKPLDAKEKAIHEKGLISVLRQIHDDLDRAVFDAYGWPHDLTDEQILERLVALNKERAAEEKRGIIRWLRPEFQAPKTARPVQTAMEVGPEETSAPAAPAAKAPWPKSLPEQAQQVLAALTALGRPATPTEVARTFRSAPAPRVAEVMATLETMGRAWKVENTDRYAA</sequence>
<evidence type="ECO:0000259" key="5">
    <source>
        <dbReference type="Pfam" id="PF20464"/>
    </source>
</evidence>